<comment type="subunit">
    <text evidence="5 6">The basal body constitutes a major portion of the flagellar organelle and consists of four rings (L,P,S, and M) mounted on a central rod. The rod consists of about 26 subunits of FlgG in the distal portion, and FlgB, FlgC and FlgF are thought to build up the proximal portion of the rod with about 6 subunits each.</text>
</comment>
<dbReference type="GO" id="GO:0071978">
    <property type="term" value="P:bacterial-type flagellum-dependent swarming motility"/>
    <property type="evidence" value="ECO:0007669"/>
    <property type="project" value="TreeGrafter"/>
</dbReference>
<dbReference type="InterPro" id="IPR006299">
    <property type="entry name" value="FlgC"/>
</dbReference>
<name>Q72VJ9_LEPIC</name>
<evidence type="ECO:0000256" key="5">
    <source>
        <dbReference type="ARBA" id="ARBA00025933"/>
    </source>
</evidence>
<dbReference type="Pfam" id="PF00460">
    <property type="entry name" value="Flg_bb_rod"/>
    <property type="match status" value="1"/>
</dbReference>
<dbReference type="Proteomes" id="UP000007037">
    <property type="component" value="Chromosome I"/>
</dbReference>
<comment type="similarity">
    <text evidence="2">Belongs to the flagella basal body rod proteins family.</text>
</comment>
<evidence type="ECO:0000259" key="8">
    <source>
        <dbReference type="Pfam" id="PF06429"/>
    </source>
</evidence>
<dbReference type="GO" id="GO:0030694">
    <property type="term" value="C:bacterial-type flagellum basal body, rod"/>
    <property type="evidence" value="ECO:0007669"/>
    <property type="project" value="UniProtKB-UniRule"/>
</dbReference>
<keyword evidence="9" id="KW-0282">Flagellum</keyword>
<dbReference type="AlphaFoldDB" id="Q72VJ9"/>
<keyword evidence="9" id="KW-0966">Cell projection</keyword>
<evidence type="ECO:0000256" key="6">
    <source>
        <dbReference type="RuleBase" id="RU362062"/>
    </source>
</evidence>
<dbReference type="KEGG" id="lic:LIC_10298"/>
<keyword evidence="9" id="KW-0969">Cilium</keyword>
<accession>Q72VJ9</accession>
<evidence type="ECO:0000313" key="9">
    <source>
        <dbReference type="EMBL" id="AAS68925.1"/>
    </source>
</evidence>
<evidence type="ECO:0000256" key="4">
    <source>
        <dbReference type="ARBA" id="ARBA00023143"/>
    </source>
</evidence>
<feature type="domain" description="Flagellar basal body rod protein N-terminal" evidence="7">
    <location>
        <begin position="9"/>
        <end position="36"/>
    </location>
</feature>
<feature type="domain" description="Flagellar basal-body/hook protein C-terminal" evidence="8">
    <location>
        <begin position="108"/>
        <end position="151"/>
    </location>
</feature>
<evidence type="ECO:0000256" key="3">
    <source>
        <dbReference type="ARBA" id="ARBA00017941"/>
    </source>
</evidence>
<keyword evidence="4 6" id="KW-0975">Bacterial flagellum</keyword>
<dbReference type="NCBIfam" id="TIGR01395">
    <property type="entry name" value="FlgC"/>
    <property type="match status" value="1"/>
</dbReference>
<evidence type="ECO:0000256" key="1">
    <source>
        <dbReference type="ARBA" id="ARBA00004117"/>
    </source>
</evidence>
<dbReference type="HOGENOM" id="CLU_123272_0_0_12"/>
<dbReference type="Pfam" id="PF06429">
    <property type="entry name" value="Flg_bbr_C"/>
    <property type="match status" value="1"/>
</dbReference>
<dbReference type="PANTHER" id="PTHR30435:SF2">
    <property type="entry name" value="FLAGELLAR BASAL-BODY ROD PROTEIN FLGC"/>
    <property type="match status" value="1"/>
</dbReference>
<comment type="subcellular location">
    <subcellularLocation>
        <location evidence="1 6">Bacterial flagellum basal body</location>
    </subcellularLocation>
</comment>
<gene>
    <name evidence="9" type="primary">flgC</name>
    <name evidence="9" type="ordered locus">LIC_10298</name>
</gene>
<reference evidence="9 10" key="1">
    <citation type="journal article" date="2004" name="J. Bacteriol.">
        <title>Comparative genomics of two Leptospira interrogans serovars reveals novel insights into physiology and pathogenesis.</title>
        <authorList>
            <person name="Nascimento A.L."/>
            <person name="Ko A.I."/>
            <person name="Martins E.A."/>
            <person name="Monteiro-Vitorello C.B."/>
            <person name="Ho P.L."/>
            <person name="Haake D.A."/>
            <person name="Verjovski-Almeida S."/>
            <person name="Hartskeerl R.A."/>
            <person name="Marques M.V."/>
            <person name="Oliveira M.C."/>
            <person name="Menck C.F."/>
            <person name="Leite L.C."/>
            <person name="Carrer H."/>
            <person name="Coutinho L.L."/>
            <person name="Degrave W.M."/>
            <person name="Dellagostin O.A."/>
            <person name="El-Dorry H."/>
            <person name="Ferro E.S."/>
            <person name="Ferro M.I."/>
            <person name="Furlan L.R."/>
            <person name="Gamberini M."/>
            <person name="Giglioti E.A."/>
            <person name="Goes-Neto A."/>
            <person name="Goldman G.H."/>
            <person name="Goldman M.H."/>
            <person name="Harakava R."/>
            <person name="Jeronimo S.M."/>
            <person name="Junqueira-De-Azevedo I.L."/>
            <person name="Kimura E.T."/>
            <person name="Kuramae E.E."/>
            <person name="Lemos E.G."/>
            <person name="Lemos M.V."/>
            <person name="Marino C.L."/>
            <person name="Nunes L.R."/>
            <person name="De Oliveira R.C."/>
            <person name="Pereira G.G."/>
            <person name="Reis M.S."/>
            <person name="Schriefer A."/>
            <person name="Siqueira W.J."/>
            <person name="Sommer P."/>
            <person name="Tsai S.M."/>
            <person name="Simpson A.J."/>
            <person name="Ferro J.A."/>
            <person name="Camargo L.E."/>
            <person name="Kitajima J.P."/>
            <person name="Setubal J.C."/>
            <person name="Van Sluys M.A."/>
        </authorList>
    </citation>
    <scope>NUCLEOTIDE SEQUENCE [LARGE SCALE GENOMIC DNA]</scope>
    <source>
        <strain evidence="9 10">Fiocruz L1-130</strain>
    </source>
</reference>
<dbReference type="InterPro" id="IPR010930">
    <property type="entry name" value="Flg_bb/hook_C_dom"/>
</dbReference>
<evidence type="ECO:0000259" key="7">
    <source>
        <dbReference type="Pfam" id="PF00460"/>
    </source>
</evidence>
<dbReference type="InterPro" id="IPR001444">
    <property type="entry name" value="Flag_bb_rod_N"/>
</dbReference>
<protein>
    <recommendedName>
        <fullName evidence="3 6">Flagellar basal-body rod protein FlgC</fullName>
    </recommendedName>
</protein>
<evidence type="ECO:0000313" key="10">
    <source>
        <dbReference type="Proteomes" id="UP000007037"/>
    </source>
</evidence>
<organism evidence="9 10">
    <name type="scientific">Leptospira interrogans serogroup Icterohaemorrhagiae serovar copenhageni (strain Fiocruz L1-130)</name>
    <dbReference type="NCBI Taxonomy" id="267671"/>
    <lineage>
        <taxon>Bacteria</taxon>
        <taxon>Pseudomonadati</taxon>
        <taxon>Spirochaetota</taxon>
        <taxon>Spirochaetia</taxon>
        <taxon>Leptospirales</taxon>
        <taxon>Leptospiraceae</taxon>
        <taxon>Leptospira</taxon>
    </lineage>
</organism>
<sequence>MPMGLFSSINISATGLSAQRLRMDVISNNIANSTTTRNTNGDGPFRRDRVVMTPINLRTKWRSPVYPFGVSPGEGKGVKVMKVEKDMTPLRLVYDPTHPDSIQIGPKKGYVEMPNVNIVTEMTDMISASRSYEANVQMINGSKAMFNKALEIGRA</sequence>
<dbReference type="EMBL" id="AE016823">
    <property type="protein sequence ID" value="AAS68925.1"/>
    <property type="molecule type" value="Genomic_DNA"/>
</dbReference>
<dbReference type="PANTHER" id="PTHR30435">
    <property type="entry name" value="FLAGELLAR PROTEIN"/>
    <property type="match status" value="1"/>
</dbReference>
<proteinExistence type="inferred from homology"/>
<evidence type="ECO:0000256" key="2">
    <source>
        <dbReference type="ARBA" id="ARBA00009677"/>
    </source>
</evidence>